<feature type="transmembrane region" description="Helical" evidence="6">
    <location>
        <begin position="12"/>
        <end position="36"/>
    </location>
</feature>
<protein>
    <submittedName>
        <fullName evidence="7">Polysaccharide biosynthesis protein</fullName>
    </submittedName>
</protein>
<dbReference type="PANTHER" id="PTHR30250:SF11">
    <property type="entry name" value="O-ANTIGEN TRANSPORTER-RELATED"/>
    <property type="match status" value="1"/>
</dbReference>
<feature type="transmembrane region" description="Helical" evidence="6">
    <location>
        <begin position="420"/>
        <end position="443"/>
    </location>
</feature>
<name>A0A0E9LWV6_9BACT</name>
<feature type="transmembrane region" description="Helical" evidence="6">
    <location>
        <begin position="449"/>
        <end position="469"/>
    </location>
</feature>
<feature type="transmembrane region" description="Helical" evidence="6">
    <location>
        <begin position="389"/>
        <end position="408"/>
    </location>
</feature>
<evidence type="ECO:0000256" key="1">
    <source>
        <dbReference type="ARBA" id="ARBA00004651"/>
    </source>
</evidence>
<evidence type="ECO:0000256" key="2">
    <source>
        <dbReference type="ARBA" id="ARBA00022475"/>
    </source>
</evidence>
<reference evidence="7 8" key="1">
    <citation type="journal article" date="2015" name="Microbes Environ.">
        <title>Distribution and evolution of nitrogen fixation genes in the phylum bacteroidetes.</title>
        <authorList>
            <person name="Inoue J."/>
            <person name="Oshima K."/>
            <person name="Suda W."/>
            <person name="Sakamoto M."/>
            <person name="Iino T."/>
            <person name="Noda S."/>
            <person name="Hongoh Y."/>
            <person name="Hattori M."/>
            <person name="Ohkuma M."/>
        </authorList>
    </citation>
    <scope>NUCLEOTIDE SEQUENCE [LARGE SCALE GENOMIC DNA]</scope>
    <source>
        <strain evidence="7">JCM 15548</strain>
    </source>
</reference>
<evidence type="ECO:0000256" key="4">
    <source>
        <dbReference type="ARBA" id="ARBA00022989"/>
    </source>
</evidence>
<dbReference type="GO" id="GO:0005886">
    <property type="term" value="C:plasma membrane"/>
    <property type="evidence" value="ECO:0007669"/>
    <property type="project" value="UniProtKB-SubCell"/>
</dbReference>
<feature type="transmembrane region" description="Helical" evidence="6">
    <location>
        <begin position="216"/>
        <end position="235"/>
    </location>
</feature>
<feature type="transmembrane region" description="Helical" evidence="6">
    <location>
        <begin position="364"/>
        <end position="383"/>
    </location>
</feature>
<dbReference type="Proteomes" id="UP000032900">
    <property type="component" value="Unassembled WGS sequence"/>
</dbReference>
<dbReference type="OrthoDB" id="3249502at2"/>
<dbReference type="AlphaFoldDB" id="A0A0E9LWV6"/>
<feature type="transmembrane region" description="Helical" evidence="6">
    <location>
        <begin position="255"/>
        <end position="278"/>
    </location>
</feature>
<feature type="transmembrane region" description="Helical" evidence="6">
    <location>
        <begin position="42"/>
        <end position="63"/>
    </location>
</feature>
<keyword evidence="2" id="KW-1003">Cell membrane</keyword>
<feature type="transmembrane region" description="Helical" evidence="6">
    <location>
        <begin position="83"/>
        <end position="110"/>
    </location>
</feature>
<dbReference type="InterPro" id="IPR002797">
    <property type="entry name" value="Polysacc_synth"/>
</dbReference>
<gene>
    <name evidence="7" type="ORF">JCM15548_11954</name>
</gene>
<keyword evidence="8" id="KW-1185">Reference proteome</keyword>
<evidence type="ECO:0000256" key="6">
    <source>
        <dbReference type="SAM" id="Phobius"/>
    </source>
</evidence>
<sequence>MQFQTRFVFRQGAIYGVGNVLTKLSGVILIPLYLDYINESEFGIFTLFETLFQFILMLSGLGVKGGFTRWYHEMESKDQKRSLFFTTWSFNAFTSFLSVSAVGLLLLFYSTAIFKYEIPTDLIIYFLIGTFFRILYDVPFYLLKLEQRATSQTWWLALNITLMLGFTFYFLEYKKMGLKGIYLAQMVAHVLTFLALVPFIIKNIQLTFLKGILKQLIHYGFPLAVSNVLTTVLTLSDRHIINQYQNLDEVASYSMAFKVANLVQMIVVASLITSYSNYFFKTMHNRDSMLFFARFTRLFVILITFGGLGIVLFSPEIIYVISSGSPFFQSSVILIPVLMAGLIFSGLRQFLTLPLNKHKKTRRISLILILSAVVNIAGNLILVREYGKMGASVSTVLAQLFGLVWIIVEVKKYETLHLQLVKSFWLIIFWAVLVVIGMQTFVFDLPLGWLFKSLVVLVFMAFMFFMGLITREDVQTGLKIFK</sequence>
<dbReference type="STRING" id="1236989.JCM15548_11954"/>
<feature type="transmembrane region" description="Helical" evidence="6">
    <location>
        <begin position="154"/>
        <end position="171"/>
    </location>
</feature>
<proteinExistence type="predicted"/>
<keyword evidence="4 6" id="KW-1133">Transmembrane helix</keyword>
<evidence type="ECO:0000256" key="5">
    <source>
        <dbReference type="ARBA" id="ARBA00023136"/>
    </source>
</evidence>
<keyword evidence="3 6" id="KW-0812">Transmembrane</keyword>
<dbReference type="InterPro" id="IPR050833">
    <property type="entry name" value="Poly_Biosynth_Transport"/>
</dbReference>
<dbReference type="EMBL" id="BAZW01000012">
    <property type="protein sequence ID" value="GAO29734.1"/>
    <property type="molecule type" value="Genomic_DNA"/>
</dbReference>
<keyword evidence="5 6" id="KW-0472">Membrane</keyword>
<accession>A0A0E9LWV6</accession>
<feature type="transmembrane region" description="Helical" evidence="6">
    <location>
        <begin position="122"/>
        <end position="142"/>
    </location>
</feature>
<dbReference type="RefSeq" id="WP_062124191.1">
    <property type="nucleotide sequence ID" value="NZ_BAZW01000012.1"/>
</dbReference>
<evidence type="ECO:0000313" key="8">
    <source>
        <dbReference type="Proteomes" id="UP000032900"/>
    </source>
</evidence>
<comment type="caution">
    <text evidence="7">The sequence shown here is derived from an EMBL/GenBank/DDBJ whole genome shotgun (WGS) entry which is preliminary data.</text>
</comment>
<feature type="transmembrane region" description="Helical" evidence="6">
    <location>
        <begin position="183"/>
        <end position="204"/>
    </location>
</feature>
<comment type="subcellular location">
    <subcellularLocation>
        <location evidence="1">Cell membrane</location>
        <topology evidence="1">Multi-pass membrane protein</topology>
    </subcellularLocation>
</comment>
<organism evidence="7 8">
    <name type="scientific">Geofilum rubicundum JCM 15548</name>
    <dbReference type="NCBI Taxonomy" id="1236989"/>
    <lineage>
        <taxon>Bacteria</taxon>
        <taxon>Pseudomonadati</taxon>
        <taxon>Bacteroidota</taxon>
        <taxon>Bacteroidia</taxon>
        <taxon>Marinilabiliales</taxon>
        <taxon>Marinilabiliaceae</taxon>
        <taxon>Geofilum</taxon>
    </lineage>
</organism>
<feature type="transmembrane region" description="Helical" evidence="6">
    <location>
        <begin position="327"/>
        <end position="344"/>
    </location>
</feature>
<dbReference type="Pfam" id="PF01943">
    <property type="entry name" value="Polysacc_synt"/>
    <property type="match status" value="1"/>
</dbReference>
<dbReference type="PANTHER" id="PTHR30250">
    <property type="entry name" value="PST FAMILY PREDICTED COLANIC ACID TRANSPORTER"/>
    <property type="match status" value="1"/>
</dbReference>
<evidence type="ECO:0000313" key="7">
    <source>
        <dbReference type="EMBL" id="GAO29734.1"/>
    </source>
</evidence>
<feature type="transmembrane region" description="Helical" evidence="6">
    <location>
        <begin position="298"/>
        <end position="321"/>
    </location>
</feature>
<evidence type="ECO:0000256" key="3">
    <source>
        <dbReference type="ARBA" id="ARBA00022692"/>
    </source>
</evidence>